<evidence type="ECO:0000313" key="3">
    <source>
        <dbReference type="Proteomes" id="UP000308489"/>
    </source>
</evidence>
<dbReference type="InterPro" id="IPR025150">
    <property type="entry name" value="GH123_cat"/>
</dbReference>
<accession>A0A4V6KBJ1</accession>
<dbReference type="EMBL" id="LR590481">
    <property type="protein sequence ID" value="VTQ82777.1"/>
    <property type="molecule type" value="Genomic_DNA"/>
</dbReference>
<dbReference type="KEGG" id="hhw:NCTC503_00239"/>
<evidence type="ECO:0000313" key="2">
    <source>
        <dbReference type="EMBL" id="VTQ82777.1"/>
    </source>
</evidence>
<gene>
    <name evidence="2" type="ORF">NCTC503_00239</name>
</gene>
<sequence length="575" mass="67796">MLSYTLKDSSYKHKKYERINSEEWIEKFIDLIVLKGEEFAFQLLLRHNEEIYYNLSNNGELSFRGLNTRIRIEMEVPNELKKNFKINFEGYVKDDDDSYVADPILRDSGMLVEQGLSQALWVQGKVSQNCSLKEFHIIIRLYEQKGYGDEILLTEIANKVEVLDSVLKPIKEGEFFLDLWQHPSNIARMYKTRLWSKEHFEIIENYIKYLSEFGQRVVTLIASDYAWAGQGCYKVIENPSNLFEYNMVIIFKEENGEFSYDFSIIDTYINICFKHGIDREIDVFGLLCNWGAFEFGNPVDESYSPIRLNYYDKLDKSFKFINNKLDLEYYIKALFKYLKDKGVWDKVRIICDEPNSLEAFKKSVELIDKACCGENVQYKVAYHDDKFLNNYNGYIKDSSLSLGLVIKNESSINKIKTSGGICTFYVCCFPSKPNTFLSSPLIENRIMPWLAYYFNLDGFLRWNYTVWPENPYNEPSYKFPTWKAGDMYFVYPGSDLKPITSTRFENLKFGIQDYMIFKLVEEKGYKKEDIINNYLLKVLGEKSKMQILERNEVKMNHSLDTKLYKNIRDELINLL</sequence>
<name>A0A4V6KBJ1_HATHI</name>
<organism evidence="2 3">
    <name type="scientific">Hathewaya histolytica</name>
    <name type="common">Clostridium histolyticum</name>
    <dbReference type="NCBI Taxonomy" id="1498"/>
    <lineage>
        <taxon>Bacteria</taxon>
        <taxon>Bacillati</taxon>
        <taxon>Bacillota</taxon>
        <taxon>Clostridia</taxon>
        <taxon>Eubacteriales</taxon>
        <taxon>Clostridiaceae</taxon>
        <taxon>Hathewaya</taxon>
    </lineage>
</organism>
<dbReference type="OrthoDB" id="197680at2"/>
<dbReference type="Proteomes" id="UP000308489">
    <property type="component" value="Chromosome 1"/>
</dbReference>
<reference evidence="2 3" key="1">
    <citation type="submission" date="2019-05" db="EMBL/GenBank/DDBJ databases">
        <authorList>
            <consortium name="Pathogen Informatics"/>
        </authorList>
    </citation>
    <scope>NUCLEOTIDE SEQUENCE [LARGE SCALE GENOMIC DNA]</scope>
    <source>
        <strain evidence="2 3">NCTC503</strain>
    </source>
</reference>
<dbReference type="Pfam" id="PF13320">
    <property type="entry name" value="GH123_cat"/>
    <property type="match status" value="1"/>
</dbReference>
<keyword evidence="3" id="KW-1185">Reference proteome</keyword>
<feature type="domain" description="Glycoside hydrolase 123 catalytic" evidence="1">
    <location>
        <begin position="180"/>
        <end position="519"/>
    </location>
</feature>
<proteinExistence type="predicted"/>
<dbReference type="AlphaFoldDB" id="A0A4V6KBJ1"/>
<dbReference type="RefSeq" id="WP_138209062.1">
    <property type="nucleotide sequence ID" value="NZ_CBCRUQ010000010.1"/>
</dbReference>
<protein>
    <recommendedName>
        <fullName evidence="1">Glycoside hydrolase 123 catalytic domain-containing protein</fullName>
    </recommendedName>
</protein>
<evidence type="ECO:0000259" key="1">
    <source>
        <dbReference type="Pfam" id="PF13320"/>
    </source>
</evidence>